<evidence type="ECO:0000313" key="3">
    <source>
        <dbReference type="Proteomes" id="UP001589647"/>
    </source>
</evidence>
<keyword evidence="1" id="KW-0812">Transmembrane</keyword>
<name>A0ABV5I857_9ACTN</name>
<proteinExistence type="predicted"/>
<keyword evidence="1" id="KW-1133">Transmembrane helix</keyword>
<evidence type="ECO:0000256" key="1">
    <source>
        <dbReference type="SAM" id="Phobius"/>
    </source>
</evidence>
<accession>A0ABV5I857</accession>
<dbReference type="Proteomes" id="UP001589647">
    <property type="component" value="Unassembled WGS sequence"/>
</dbReference>
<gene>
    <name evidence="2" type="ORF">ACFFV7_03830</name>
</gene>
<protein>
    <submittedName>
        <fullName evidence="2">Uncharacterized protein</fullName>
    </submittedName>
</protein>
<reference evidence="2 3" key="1">
    <citation type="submission" date="2024-09" db="EMBL/GenBank/DDBJ databases">
        <authorList>
            <person name="Sun Q."/>
            <person name="Mori K."/>
        </authorList>
    </citation>
    <scope>NUCLEOTIDE SEQUENCE [LARGE SCALE GENOMIC DNA]</scope>
    <source>
        <strain evidence="2 3">CCM 3426</strain>
    </source>
</reference>
<feature type="transmembrane region" description="Helical" evidence="1">
    <location>
        <begin position="6"/>
        <end position="29"/>
    </location>
</feature>
<dbReference type="RefSeq" id="WP_189645875.1">
    <property type="nucleotide sequence ID" value="NZ_BMRC01000001.1"/>
</dbReference>
<organism evidence="2 3">
    <name type="scientific">Nonomuraea spiralis</name>
    <dbReference type="NCBI Taxonomy" id="46182"/>
    <lineage>
        <taxon>Bacteria</taxon>
        <taxon>Bacillati</taxon>
        <taxon>Actinomycetota</taxon>
        <taxon>Actinomycetes</taxon>
        <taxon>Streptosporangiales</taxon>
        <taxon>Streptosporangiaceae</taxon>
        <taxon>Nonomuraea</taxon>
    </lineage>
</organism>
<comment type="caution">
    <text evidence="2">The sequence shown here is derived from an EMBL/GenBank/DDBJ whole genome shotgun (WGS) entry which is preliminary data.</text>
</comment>
<keyword evidence="3" id="KW-1185">Reference proteome</keyword>
<sequence>MNVRRPLGTTAFFVALQFTGIPLLLRLLLTEENRSDPRAYPRYPPPPGLPLEHEQYVTWTNGHIAWVGQFFQQFGHDREKAHLGHQQAVKLQKALRDYVTDSAELSGTQLRRRFAEFRRQFESLTDSEPVVTT</sequence>
<dbReference type="EMBL" id="JBHMEI010000001">
    <property type="protein sequence ID" value="MFB9200313.1"/>
    <property type="molecule type" value="Genomic_DNA"/>
</dbReference>
<keyword evidence="1" id="KW-0472">Membrane</keyword>
<evidence type="ECO:0000313" key="2">
    <source>
        <dbReference type="EMBL" id="MFB9200313.1"/>
    </source>
</evidence>